<evidence type="ECO:0000313" key="5">
    <source>
        <dbReference type="Proteomes" id="UP000247772"/>
    </source>
</evidence>
<evidence type="ECO:0000256" key="2">
    <source>
        <dbReference type="ARBA" id="ARBA00023002"/>
    </source>
</evidence>
<dbReference type="CDD" id="cd05286">
    <property type="entry name" value="QOR2"/>
    <property type="match status" value="1"/>
</dbReference>
<dbReference type="InterPro" id="IPR002364">
    <property type="entry name" value="Quin_OxRdtase/zeta-crystal_CS"/>
</dbReference>
<keyword evidence="2" id="KW-0560">Oxidoreductase</keyword>
<dbReference type="RefSeq" id="WP_110855086.1">
    <property type="nucleotide sequence ID" value="NZ_QJSQ01000008.1"/>
</dbReference>
<dbReference type="GO" id="GO:0035925">
    <property type="term" value="F:mRNA 3'-UTR AU-rich region binding"/>
    <property type="evidence" value="ECO:0007669"/>
    <property type="project" value="TreeGrafter"/>
</dbReference>
<dbReference type="PROSITE" id="PS01162">
    <property type="entry name" value="QOR_ZETA_CRYSTAL"/>
    <property type="match status" value="1"/>
</dbReference>
<dbReference type="GO" id="GO:0005829">
    <property type="term" value="C:cytosol"/>
    <property type="evidence" value="ECO:0007669"/>
    <property type="project" value="TreeGrafter"/>
</dbReference>
<dbReference type="InterPro" id="IPR036291">
    <property type="entry name" value="NAD(P)-bd_dom_sf"/>
</dbReference>
<gene>
    <name evidence="4" type="ORF">C7410_10829</name>
</gene>
<name>A0A2V4TWZ4_9BURK</name>
<organism evidence="4 5">
    <name type="scientific">Paraburkholderia silvatlantica</name>
    <dbReference type="NCBI Taxonomy" id="321895"/>
    <lineage>
        <taxon>Bacteria</taxon>
        <taxon>Pseudomonadati</taxon>
        <taxon>Pseudomonadota</taxon>
        <taxon>Betaproteobacteria</taxon>
        <taxon>Burkholderiales</taxon>
        <taxon>Burkholderiaceae</taxon>
        <taxon>Paraburkholderia</taxon>
    </lineage>
</organism>
<evidence type="ECO:0000313" key="4">
    <source>
        <dbReference type="EMBL" id="PYE23134.1"/>
    </source>
</evidence>
<dbReference type="SUPFAM" id="SSF50129">
    <property type="entry name" value="GroES-like"/>
    <property type="match status" value="1"/>
</dbReference>
<evidence type="ECO:0000256" key="1">
    <source>
        <dbReference type="ARBA" id="ARBA00022857"/>
    </source>
</evidence>
<comment type="caution">
    <text evidence="4">The sequence shown here is derived from an EMBL/GenBank/DDBJ whole genome shotgun (WGS) entry which is preliminary data.</text>
</comment>
<dbReference type="SMART" id="SM00829">
    <property type="entry name" value="PKS_ER"/>
    <property type="match status" value="1"/>
</dbReference>
<feature type="domain" description="Enoyl reductase (ER)" evidence="3">
    <location>
        <begin position="10"/>
        <end position="320"/>
    </location>
</feature>
<dbReference type="InterPro" id="IPR013154">
    <property type="entry name" value="ADH-like_N"/>
</dbReference>
<dbReference type="OrthoDB" id="9805883at2"/>
<dbReference type="InterPro" id="IPR047618">
    <property type="entry name" value="QOR-like"/>
</dbReference>
<dbReference type="GO" id="GO:0008270">
    <property type="term" value="F:zinc ion binding"/>
    <property type="evidence" value="ECO:0007669"/>
    <property type="project" value="InterPro"/>
</dbReference>
<keyword evidence="1" id="KW-0521">NADP</keyword>
<protein>
    <submittedName>
        <fullName evidence="4">NADPH:quinone reductase-like Zn-dependent oxidoreductase</fullName>
    </submittedName>
</protein>
<dbReference type="Proteomes" id="UP000247772">
    <property type="component" value="Unassembled WGS sequence"/>
</dbReference>
<dbReference type="InterPro" id="IPR020843">
    <property type="entry name" value="ER"/>
</dbReference>
<dbReference type="PANTHER" id="PTHR48106">
    <property type="entry name" value="QUINONE OXIDOREDUCTASE PIG3-RELATED"/>
    <property type="match status" value="1"/>
</dbReference>
<dbReference type="EMBL" id="QJSQ01000008">
    <property type="protein sequence ID" value="PYE23134.1"/>
    <property type="molecule type" value="Genomic_DNA"/>
</dbReference>
<dbReference type="PANTHER" id="PTHR48106:SF13">
    <property type="entry name" value="QUINONE OXIDOREDUCTASE-RELATED"/>
    <property type="match status" value="1"/>
</dbReference>
<proteinExistence type="predicted"/>
<dbReference type="Gene3D" id="3.90.180.10">
    <property type="entry name" value="Medium-chain alcohol dehydrogenases, catalytic domain"/>
    <property type="match status" value="1"/>
</dbReference>
<dbReference type="InterPro" id="IPR011032">
    <property type="entry name" value="GroES-like_sf"/>
</dbReference>
<dbReference type="GO" id="GO:0070402">
    <property type="term" value="F:NADPH binding"/>
    <property type="evidence" value="ECO:0007669"/>
    <property type="project" value="TreeGrafter"/>
</dbReference>
<dbReference type="AlphaFoldDB" id="A0A2V4TWZ4"/>
<dbReference type="Gene3D" id="3.40.50.720">
    <property type="entry name" value="NAD(P)-binding Rossmann-like Domain"/>
    <property type="match status" value="1"/>
</dbReference>
<evidence type="ECO:0000259" key="3">
    <source>
        <dbReference type="SMART" id="SM00829"/>
    </source>
</evidence>
<sequence length="322" mass="34374">MNAIQLSRHGGPEQLEWRAVPTQKPGEGEVLVRTTAVGVNFMDIGVRTGQLWRDEPLPLIPGVEGVGEVIALGAGVHSLALGERVAWVYAQGSYAEQVCVPADSLVSVPATIQDEIAAGLMMQGVTAHHFATRFYAVKPGDVALVHAAAGGVGLLLTQMIKLRGGRVIARVSSADKESVVRAAGADEVIVSSDGRFLDEVMRLTMGEGVHVVYDGSGAATFQDSMGSLRRHGVLAYYGPVLGSPPPINIAALPRSILIGFPKFSDHIITREMLLSCARELFDWVSSGRLKITIGQRYPLSEAARAHIDLESRRSTGKLLLIP</sequence>
<dbReference type="Pfam" id="PF08240">
    <property type="entry name" value="ADH_N"/>
    <property type="match status" value="1"/>
</dbReference>
<reference evidence="4 5" key="1">
    <citation type="submission" date="2018-06" db="EMBL/GenBank/DDBJ databases">
        <title>Genomic Encyclopedia of Type Strains, Phase IV (KMG-V): Genome sequencing to study the core and pangenomes of soil and plant-associated prokaryotes.</title>
        <authorList>
            <person name="Whitman W."/>
        </authorList>
    </citation>
    <scope>NUCLEOTIDE SEQUENCE [LARGE SCALE GENOMIC DNA]</scope>
    <source>
        <strain evidence="4 5">SRCL-318</strain>
    </source>
</reference>
<dbReference type="GO" id="GO:0003960">
    <property type="term" value="F:quinone reductase (NADPH) activity"/>
    <property type="evidence" value="ECO:0007669"/>
    <property type="project" value="InterPro"/>
</dbReference>
<dbReference type="SUPFAM" id="SSF51735">
    <property type="entry name" value="NAD(P)-binding Rossmann-fold domains"/>
    <property type="match status" value="1"/>
</dbReference>
<dbReference type="Pfam" id="PF13602">
    <property type="entry name" value="ADH_zinc_N_2"/>
    <property type="match status" value="1"/>
</dbReference>
<accession>A0A2V4TWZ4</accession>